<name>A0AAV7HHQ1_COTGL</name>
<sequence>MSPKRGQPVEVDIKENVRSLAVQLTSMPGVLPDRDVTNPPIESRIFCSYPSNKPSTVLTHIDILYTLNGKRGMPSKAEAAANEDGLHMGESGLSVLYVLLWTMDYVECFPSKEPGELEGKTARGSKGSEKILIKELKIGNKLVVKMINTCEVYDCEKFMENGSVQTSRLITETISDHE</sequence>
<proteinExistence type="predicted"/>
<protein>
    <submittedName>
        <fullName evidence="1">Uncharacterized protein</fullName>
    </submittedName>
</protein>
<comment type="caution">
    <text evidence="1">The sequence shown here is derived from an EMBL/GenBank/DDBJ whole genome shotgun (WGS) entry which is preliminary data.</text>
</comment>
<evidence type="ECO:0000313" key="2">
    <source>
        <dbReference type="Proteomes" id="UP000826195"/>
    </source>
</evidence>
<evidence type="ECO:0000313" key="1">
    <source>
        <dbReference type="EMBL" id="KAH0539415.1"/>
    </source>
</evidence>
<dbReference type="AlphaFoldDB" id="A0AAV7HHQ1"/>
<organism evidence="1 2">
    <name type="scientific">Cotesia glomerata</name>
    <name type="common">Lepidopteran parasitic wasp</name>
    <name type="synonym">Apanteles glomeratus</name>
    <dbReference type="NCBI Taxonomy" id="32391"/>
    <lineage>
        <taxon>Eukaryota</taxon>
        <taxon>Metazoa</taxon>
        <taxon>Ecdysozoa</taxon>
        <taxon>Arthropoda</taxon>
        <taxon>Hexapoda</taxon>
        <taxon>Insecta</taxon>
        <taxon>Pterygota</taxon>
        <taxon>Neoptera</taxon>
        <taxon>Endopterygota</taxon>
        <taxon>Hymenoptera</taxon>
        <taxon>Apocrita</taxon>
        <taxon>Ichneumonoidea</taxon>
        <taxon>Braconidae</taxon>
        <taxon>Microgastrinae</taxon>
        <taxon>Cotesia</taxon>
    </lineage>
</organism>
<accession>A0AAV7HHQ1</accession>
<gene>
    <name evidence="1" type="ORF">KQX54_004636</name>
</gene>
<keyword evidence="2" id="KW-1185">Reference proteome</keyword>
<dbReference type="EMBL" id="JAHXZJ010002609">
    <property type="protein sequence ID" value="KAH0539415.1"/>
    <property type="molecule type" value="Genomic_DNA"/>
</dbReference>
<dbReference type="Proteomes" id="UP000826195">
    <property type="component" value="Unassembled WGS sequence"/>
</dbReference>
<reference evidence="1 2" key="1">
    <citation type="journal article" date="2021" name="J. Hered.">
        <title>A chromosome-level genome assembly of the parasitoid wasp, Cotesia glomerata (Hymenoptera: Braconidae).</title>
        <authorList>
            <person name="Pinto B.J."/>
            <person name="Weis J.J."/>
            <person name="Gamble T."/>
            <person name="Ode P.J."/>
            <person name="Paul R."/>
            <person name="Zaspel J.M."/>
        </authorList>
    </citation>
    <scope>NUCLEOTIDE SEQUENCE [LARGE SCALE GENOMIC DNA]</scope>
    <source>
        <strain evidence="1">CgM1</strain>
    </source>
</reference>